<evidence type="ECO:0000256" key="3">
    <source>
        <dbReference type="PIRSR" id="PIRSR603782-2"/>
    </source>
</evidence>
<accession>A0A8S0RPX8</accession>
<evidence type="ECO:0000256" key="4">
    <source>
        <dbReference type="SAM" id="MobiDB-lite"/>
    </source>
</evidence>
<dbReference type="AlphaFoldDB" id="A0A8S0RPX8"/>
<keyword evidence="2" id="KW-0479">Metal-binding</keyword>
<evidence type="ECO:0000313" key="5">
    <source>
        <dbReference type="EMBL" id="CAA2981122.1"/>
    </source>
</evidence>
<dbReference type="PANTHER" id="PTHR12151">
    <property type="entry name" value="ELECTRON TRANSPORT PROTIN SCO1/SENC FAMILY MEMBER"/>
    <property type="match status" value="1"/>
</dbReference>
<feature type="disulfide bond" description="Redox-active" evidence="3">
    <location>
        <begin position="175"/>
        <end position="179"/>
    </location>
</feature>
<dbReference type="Proteomes" id="UP000594638">
    <property type="component" value="Unassembled WGS sequence"/>
</dbReference>
<dbReference type="InterPro" id="IPR036249">
    <property type="entry name" value="Thioredoxin-like_sf"/>
</dbReference>
<dbReference type="GO" id="GO:0005739">
    <property type="term" value="C:mitochondrion"/>
    <property type="evidence" value="ECO:0007669"/>
    <property type="project" value="GOC"/>
</dbReference>
<keyword evidence="6" id="KW-1185">Reference proteome</keyword>
<comment type="similarity">
    <text evidence="1">Belongs to the SCO1/2 family.</text>
</comment>
<feature type="region of interest" description="Disordered" evidence="4">
    <location>
        <begin position="70"/>
        <end position="96"/>
    </location>
</feature>
<dbReference type="Gene3D" id="3.40.30.10">
    <property type="entry name" value="Glutaredoxin"/>
    <property type="match status" value="1"/>
</dbReference>
<evidence type="ECO:0000256" key="1">
    <source>
        <dbReference type="ARBA" id="ARBA00010996"/>
    </source>
</evidence>
<keyword evidence="3" id="KW-1015">Disulfide bond</keyword>
<evidence type="ECO:0000256" key="2">
    <source>
        <dbReference type="PIRSR" id="PIRSR603782-1"/>
    </source>
</evidence>
<dbReference type="Gramene" id="OE9A047877T1">
    <property type="protein sequence ID" value="OE9A047877C1"/>
    <property type="gene ID" value="OE9A047877"/>
</dbReference>
<proteinExistence type="inferred from homology"/>
<feature type="binding site" evidence="2">
    <location>
        <position position="175"/>
    </location>
    <ligand>
        <name>Cu cation</name>
        <dbReference type="ChEBI" id="CHEBI:23378"/>
    </ligand>
</feature>
<feature type="binding site" evidence="2">
    <location>
        <position position="179"/>
    </location>
    <ligand>
        <name>Cu cation</name>
        <dbReference type="ChEBI" id="CHEBI:23378"/>
    </ligand>
</feature>
<evidence type="ECO:0000313" key="6">
    <source>
        <dbReference type="Proteomes" id="UP000594638"/>
    </source>
</evidence>
<feature type="compositionally biased region" description="Low complexity" evidence="4">
    <location>
        <begin position="77"/>
        <end position="88"/>
    </location>
</feature>
<dbReference type="EMBL" id="CACTIH010003663">
    <property type="protein sequence ID" value="CAA2981122.1"/>
    <property type="molecule type" value="Genomic_DNA"/>
</dbReference>
<dbReference type="Pfam" id="PF02630">
    <property type="entry name" value="SCO1-SenC"/>
    <property type="match status" value="1"/>
</dbReference>
<keyword evidence="2" id="KW-0186">Copper</keyword>
<protein>
    <submittedName>
        <fullName evidence="5">Uncharacterized protein</fullName>
    </submittedName>
</protein>
<reference evidence="5 6" key="1">
    <citation type="submission" date="2019-12" db="EMBL/GenBank/DDBJ databases">
        <authorList>
            <person name="Alioto T."/>
            <person name="Alioto T."/>
            <person name="Gomez Garrido J."/>
        </authorList>
    </citation>
    <scope>NUCLEOTIDE SEQUENCE [LARGE SCALE GENOMIC DNA]</scope>
</reference>
<organism evidence="5 6">
    <name type="scientific">Olea europaea subsp. europaea</name>
    <dbReference type="NCBI Taxonomy" id="158383"/>
    <lineage>
        <taxon>Eukaryota</taxon>
        <taxon>Viridiplantae</taxon>
        <taxon>Streptophyta</taxon>
        <taxon>Embryophyta</taxon>
        <taxon>Tracheophyta</taxon>
        <taxon>Spermatophyta</taxon>
        <taxon>Magnoliopsida</taxon>
        <taxon>eudicotyledons</taxon>
        <taxon>Gunneridae</taxon>
        <taxon>Pentapetalae</taxon>
        <taxon>asterids</taxon>
        <taxon>lamiids</taxon>
        <taxon>Lamiales</taxon>
        <taxon>Oleaceae</taxon>
        <taxon>Oleeae</taxon>
        <taxon>Olea</taxon>
    </lineage>
</organism>
<dbReference type="OrthoDB" id="270009at2759"/>
<comment type="caution">
    <text evidence="5">The sequence shown here is derived from an EMBL/GenBank/DDBJ whole genome shotgun (WGS) entry which is preliminary data.</text>
</comment>
<dbReference type="GO" id="GO:0033617">
    <property type="term" value="P:mitochondrial respiratory chain complex IV assembly"/>
    <property type="evidence" value="ECO:0007669"/>
    <property type="project" value="TreeGrafter"/>
</dbReference>
<dbReference type="FunFam" id="3.40.30.10:FF:000013">
    <property type="entry name" value="Blast:Protein SCO1 homolog, mitochondrial"/>
    <property type="match status" value="1"/>
</dbReference>
<dbReference type="GO" id="GO:0046872">
    <property type="term" value="F:metal ion binding"/>
    <property type="evidence" value="ECO:0007669"/>
    <property type="project" value="UniProtKB-KW"/>
</dbReference>
<name>A0A8S0RPX8_OLEEU</name>
<dbReference type="CDD" id="cd02968">
    <property type="entry name" value="SCO"/>
    <property type="match status" value="1"/>
</dbReference>
<dbReference type="InterPro" id="IPR003782">
    <property type="entry name" value="SCO1/SenC"/>
</dbReference>
<sequence length="288" mass="32627">MASSISRRLLLRSIYGAITAQCRLTKPSFHRLLESTRPFKPEFGLDNVHRRSPNFAAINYRFLCTTSNQSNSNATRSSEGNSGNSNDGESSDDMEWGHWSRDPKSWTDIFYLLCFGAGLVCFFICANSQQIEGTSSVREATIGGPFNLIDHNGKAFTQKDFVGKWNLIFFGFTHCPDICPDELQKLAAAIDKIKVNEGMEVVPVFISIDPDRDTVDRVREYVKEFHPKLIGLTGSPDEIKKAARAYRVYYIKTEEEGSGYLFDRSIVIRSFPPTRHRRRLAPQSDFTT</sequence>
<gene>
    <name evidence="5" type="ORF">OLEA9_A047877</name>
</gene>
<dbReference type="PANTHER" id="PTHR12151:SF5">
    <property type="entry name" value="AT19154P"/>
    <property type="match status" value="1"/>
</dbReference>
<dbReference type="SUPFAM" id="SSF52833">
    <property type="entry name" value="Thioredoxin-like"/>
    <property type="match status" value="1"/>
</dbReference>